<reference evidence="1 2" key="1">
    <citation type="submission" date="2018-12" db="EMBL/GenBank/DDBJ databases">
        <authorList>
            <person name="Sun L."/>
            <person name="Chen Z."/>
        </authorList>
    </citation>
    <scope>NUCLEOTIDE SEQUENCE [LARGE SCALE GENOMIC DNA]</scope>
    <source>
        <strain evidence="1 2">DSM 15890</strain>
    </source>
</reference>
<keyword evidence="2" id="KW-1185">Reference proteome</keyword>
<accession>A0A3S1BYU1</accession>
<dbReference type="AlphaFoldDB" id="A0A3S1BYU1"/>
<dbReference type="EMBL" id="RZNY01000073">
    <property type="protein sequence ID" value="RUT37758.1"/>
    <property type="molecule type" value="Genomic_DNA"/>
</dbReference>
<proteinExistence type="predicted"/>
<name>A0A3S1BYU1_9BACL</name>
<evidence type="ECO:0000313" key="1">
    <source>
        <dbReference type="EMBL" id="RUT37758.1"/>
    </source>
</evidence>
<comment type="caution">
    <text evidence="1">The sequence shown here is derived from an EMBL/GenBank/DDBJ whole genome shotgun (WGS) entry which is preliminary data.</text>
</comment>
<evidence type="ECO:0008006" key="3">
    <source>
        <dbReference type="Google" id="ProtNLM"/>
    </source>
</evidence>
<dbReference type="RefSeq" id="WP_127195303.1">
    <property type="nucleotide sequence ID" value="NZ_RZNY01000073.1"/>
</dbReference>
<gene>
    <name evidence="1" type="ORF">EJP82_27765</name>
</gene>
<dbReference type="OrthoDB" id="9840846at2"/>
<evidence type="ECO:0000313" key="2">
    <source>
        <dbReference type="Proteomes" id="UP000279446"/>
    </source>
</evidence>
<protein>
    <recommendedName>
        <fullName evidence="3">Tox-MPTase4 domain-containing protein</fullName>
    </recommendedName>
</protein>
<sequence>MGDGSWYAKKPLNAEDFIGKLDENFANLSTTKQIDAAFNRIESAFGKKYADEVKKLFDSTSRSFNTSHMGEFRFDMKGNPIIDLNKKFGNSNILANTILHEVRHYRQFNKLNLSIREWHGLPEEFVERYATGTNIWQGKKLGLTTEELKIFENYYKYYRGLE</sequence>
<dbReference type="Proteomes" id="UP000279446">
    <property type="component" value="Unassembled WGS sequence"/>
</dbReference>
<organism evidence="1 2">
    <name type="scientific">Paenibacillus anaericanus</name>
    <dbReference type="NCBI Taxonomy" id="170367"/>
    <lineage>
        <taxon>Bacteria</taxon>
        <taxon>Bacillati</taxon>
        <taxon>Bacillota</taxon>
        <taxon>Bacilli</taxon>
        <taxon>Bacillales</taxon>
        <taxon>Paenibacillaceae</taxon>
        <taxon>Paenibacillus</taxon>
    </lineage>
</organism>